<sequence>MTKQIKMLRRLQWIRWLQDWPLWLQLGLGLAIIMLLAALGGGEVVRQFEQQRQLQAARQDASHLLSVLAASVVEAVISEDIPLLEAQVRQLVLTDLDVYSLQVVNEVGVQLLSWQRDKSAPAANVVLQRQGIELEGERFGEIQIALDMTSRYAEVKYSVELARQLLFLLLFLIAAALLLLSELLVVRPLRQIGERIHALGDGQLEGDLELRSSRDMNLLAESVNMLADALRNEDVHKQELKMTKEAAVAASRSKSRFMDNMSHELRTPLNAILGFSQLLSSDDDELLSSTQASFVAGINAAGSSLLQLVDELLVLSRNESDDLEISLEWVELQPLLKSCLGLVESLAKRSGVRLVTVAAEGGLVSVYADRERLKQVLLSLLFRAIEFSGKGGVVELLGPEPGEFGVRLQVTDSGPGMGLEQQLRVFEGYSCGEDGSGCGGAGISLELCHRLIQMMGGIMGMTSEPGQGCSFWIELPDIESAEPQLQASVSD</sequence>
<dbReference type="InterPro" id="IPR036097">
    <property type="entry name" value="HisK_dim/P_sf"/>
</dbReference>
<keyword evidence="8" id="KW-0472">Membrane</keyword>
<dbReference type="GO" id="GO:0000155">
    <property type="term" value="F:phosphorelay sensor kinase activity"/>
    <property type="evidence" value="ECO:0007669"/>
    <property type="project" value="InterPro"/>
</dbReference>
<keyword evidence="7" id="KW-0902">Two-component regulatory system</keyword>
<dbReference type="SUPFAM" id="SSF55874">
    <property type="entry name" value="ATPase domain of HSP90 chaperone/DNA topoisomerase II/histidine kinase"/>
    <property type="match status" value="1"/>
</dbReference>
<dbReference type="PROSITE" id="PS50109">
    <property type="entry name" value="HIS_KIN"/>
    <property type="match status" value="1"/>
</dbReference>
<evidence type="ECO:0000259" key="10">
    <source>
        <dbReference type="PROSITE" id="PS50885"/>
    </source>
</evidence>
<keyword evidence="4" id="KW-0597">Phosphoprotein</keyword>
<name>G2D8Y3_9GAMM</name>
<keyword evidence="6 11" id="KW-0418">Kinase</keyword>
<dbReference type="SUPFAM" id="SSF158472">
    <property type="entry name" value="HAMP domain-like"/>
    <property type="match status" value="1"/>
</dbReference>
<keyword evidence="5" id="KW-0808">Transferase</keyword>
<evidence type="ECO:0000256" key="4">
    <source>
        <dbReference type="ARBA" id="ARBA00022553"/>
    </source>
</evidence>
<reference evidence="11" key="1">
    <citation type="journal article" date="2011" name="ISME J.">
        <title>The endosymbionts of the deep-sea tubeworms Riftia pachyptila and Tevnia jerichonana share an identical physiology as revealed by proteogenomic analyses.</title>
        <authorList>
            <person name="Gardebrecht A."/>
            <person name="Markert S."/>
            <person name="Felbeck H."/>
            <person name="Thuermer A."/>
            <person name="Albrecht D."/>
            <person name="Wollherr A."/>
            <person name="Kabisch J."/>
            <person name="Lehmann R."/>
            <person name="Daniel R."/>
            <person name="Liesegang H."/>
            <person name="Hecker M."/>
            <person name="Sievert S.M."/>
            <person name="Schweder T."/>
        </authorList>
    </citation>
    <scope>NUCLEOTIDE SEQUENCE [LARGE SCALE GENOMIC DNA]</scope>
</reference>
<dbReference type="Gene3D" id="1.10.287.130">
    <property type="match status" value="1"/>
</dbReference>
<dbReference type="InterPro" id="IPR050736">
    <property type="entry name" value="Sensor_HK_Regulatory"/>
</dbReference>
<dbReference type="AlphaFoldDB" id="G2D8Y3"/>
<dbReference type="InterPro" id="IPR004358">
    <property type="entry name" value="Sig_transdc_His_kin-like_C"/>
</dbReference>
<evidence type="ECO:0000313" key="11">
    <source>
        <dbReference type="EMBL" id="EGV52850.1"/>
    </source>
</evidence>
<dbReference type="PANTHER" id="PTHR43711:SF31">
    <property type="entry name" value="HISTIDINE KINASE"/>
    <property type="match status" value="1"/>
</dbReference>
<dbReference type="Pfam" id="PF02518">
    <property type="entry name" value="HATPase_c"/>
    <property type="match status" value="1"/>
</dbReference>
<dbReference type="Pfam" id="PF00512">
    <property type="entry name" value="HisKA"/>
    <property type="match status" value="1"/>
</dbReference>
<dbReference type="SUPFAM" id="SSF47384">
    <property type="entry name" value="Homodimeric domain of signal transducing histidine kinase"/>
    <property type="match status" value="1"/>
</dbReference>
<dbReference type="InterPro" id="IPR003594">
    <property type="entry name" value="HATPase_dom"/>
</dbReference>
<evidence type="ECO:0000256" key="6">
    <source>
        <dbReference type="ARBA" id="ARBA00022777"/>
    </source>
</evidence>
<dbReference type="CDD" id="cd06225">
    <property type="entry name" value="HAMP"/>
    <property type="match status" value="1"/>
</dbReference>
<accession>G2D8Y3</accession>
<gene>
    <name evidence="11" type="ORF">Rifp1Sym_aa00080</name>
</gene>
<dbReference type="InterPro" id="IPR003660">
    <property type="entry name" value="HAMP_dom"/>
</dbReference>
<dbReference type="GO" id="GO:0016020">
    <property type="term" value="C:membrane"/>
    <property type="evidence" value="ECO:0007669"/>
    <property type="project" value="UniProtKB-SubCell"/>
</dbReference>
<comment type="subcellular location">
    <subcellularLocation>
        <location evidence="2">Membrane</location>
    </subcellularLocation>
</comment>
<evidence type="ECO:0000256" key="3">
    <source>
        <dbReference type="ARBA" id="ARBA00012438"/>
    </source>
</evidence>
<feature type="transmembrane region" description="Helical" evidence="8">
    <location>
        <begin position="165"/>
        <end position="186"/>
    </location>
</feature>
<protein>
    <recommendedName>
        <fullName evidence="3">histidine kinase</fullName>
        <ecNumber evidence="3">2.7.13.3</ecNumber>
    </recommendedName>
</protein>
<dbReference type="InterPro" id="IPR003661">
    <property type="entry name" value="HisK_dim/P_dom"/>
</dbReference>
<evidence type="ECO:0000256" key="5">
    <source>
        <dbReference type="ARBA" id="ARBA00022679"/>
    </source>
</evidence>
<dbReference type="CDD" id="cd00082">
    <property type="entry name" value="HisKA"/>
    <property type="match status" value="1"/>
</dbReference>
<evidence type="ECO:0000256" key="8">
    <source>
        <dbReference type="SAM" id="Phobius"/>
    </source>
</evidence>
<dbReference type="InterPro" id="IPR005467">
    <property type="entry name" value="His_kinase_dom"/>
</dbReference>
<comment type="caution">
    <text evidence="11">The sequence shown here is derived from an EMBL/GenBank/DDBJ whole genome shotgun (WGS) entry which is preliminary data.</text>
</comment>
<feature type="domain" description="HAMP" evidence="10">
    <location>
        <begin position="183"/>
        <end position="235"/>
    </location>
</feature>
<evidence type="ECO:0000259" key="9">
    <source>
        <dbReference type="PROSITE" id="PS50109"/>
    </source>
</evidence>
<organism evidence="11 12">
    <name type="scientific">endosymbiont of Riftia pachyptila</name>
    <name type="common">vent Ph05</name>
    <dbReference type="NCBI Taxonomy" id="1048808"/>
    <lineage>
        <taxon>Bacteria</taxon>
        <taxon>Pseudomonadati</taxon>
        <taxon>Pseudomonadota</taxon>
        <taxon>Gammaproteobacteria</taxon>
        <taxon>sulfur-oxidizing symbionts</taxon>
    </lineage>
</organism>
<dbReference type="InterPro" id="IPR036890">
    <property type="entry name" value="HATPase_C_sf"/>
</dbReference>
<feature type="domain" description="Histidine kinase" evidence="9">
    <location>
        <begin position="260"/>
        <end position="479"/>
    </location>
</feature>
<evidence type="ECO:0000313" key="12">
    <source>
        <dbReference type="Proteomes" id="UP000004491"/>
    </source>
</evidence>
<dbReference type="SMART" id="SM00304">
    <property type="entry name" value="HAMP"/>
    <property type="match status" value="1"/>
</dbReference>
<keyword evidence="8" id="KW-1133">Transmembrane helix</keyword>
<dbReference type="Pfam" id="PF00672">
    <property type="entry name" value="HAMP"/>
    <property type="match status" value="1"/>
</dbReference>
<comment type="catalytic activity">
    <reaction evidence="1">
        <text>ATP + protein L-histidine = ADP + protein N-phospho-L-histidine.</text>
        <dbReference type="EC" id="2.7.13.3"/>
    </reaction>
</comment>
<dbReference type="SMART" id="SM00388">
    <property type="entry name" value="HisKA"/>
    <property type="match status" value="1"/>
</dbReference>
<feature type="transmembrane region" description="Helical" evidence="8">
    <location>
        <begin position="20"/>
        <end position="39"/>
    </location>
</feature>
<dbReference type="EMBL" id="AFOC01000001">
    <property type="protein sequence ID" value="EGV52850.1"/>
    <property type="molecule type" value="Genomic_DNA"/>
</dbReference>
<evidence type="ECO:0000256" key="1">
    <source>
        <dbReference type="ARBA" id="ARBA00000085"/>
    </source>
</evidence>
<dbReference type="PROSITE" id="PS50885">
    <property type="entry name" value="HAMP"/>
    <property type="match status" value="1"/>
</dbReference>
<dbReference type="EC" id="2.7.13.3" evidence="3"/>
<evidence type="ECO:0000256" key="2">
    <source>
        <dbReference type="ARBA" id="ARBA00004370"/>
    </source>
</evidence>
<dbReference type="PANTHER" id="PTHR43711">
    <property type="entry name" value="TWO-COMPONENT HISTIDINE KINASE"/>
    <property type="match status" value="1"/>
</dbReference>
<keyword evidence="12" id="KW-1185">Reference proteome</keyword>
<dbReference type="PRINTS" id="PR00344">
    <property type="entry name" value="BCTRLSENSOR"/>
</dbReference>
<proteinExistence type="predicted"/>
<dbReference type="Gene3D" id="3.30.565.10">
    <property type="entry name" value="Histidine kinase-like ATPase, C-terminal domain"/>
    <property type="match status" value="1"/>
</dbReference>
<dbReference type="Proteomes" id="UP000004491">
    <property type="component" value="Unassembled WGS sequence"/>
</dbReference>
<dbReference type="Gene3D" id="6.10.340.10">
    <property type="match status" value="1"/>
</dbReference>
<evidence type="ECO:0000256" key="7">
    <source>
        <dbReference type="ARBA" id="ARBA00023012"/>
    </source>
</evidence>
<dbReference type="SMART" id="SM00387">
    <property type="entry name" value="HATPase_c"/>
    <property type="match status" value="1"/>
</dbReference>
<keyword evidence="8" id="KW-0812">Transmembrane</keyword>